<dbReference type="KEGG" id="mmi:MMAR_0028"/>
<feature type="region of interest" description="Disordered" evidence="1">
    <location>
        <begin position="97"/>
        <end position="118"/>
    </location>
</feature>
<feature type="domain" description="DUF4031" evidence="2">
    <location>
        <begin position="3"/>
        <end position="87"/>
    </location>
</feature>
<reference evidence="3 4" key="1">
    <citation type="journal article" date="2008" name="Genome Res.">
        <title>Insights from the complete genome sequence of Mycobacterium marinum on the evolution of Mycobacterium tuberculosis.</title>
        <authorList>
            <person name="Stinear T.P."/>
            <person name="Seemann T."/>
            <person name="Harrison P.F."/>
            <person name="Jenkin G.A."/>
            <person name="Davies J.K."/>
            <person name="Johnson P.D."/>
            <person name="Abdellah Z."/>
            <person name="Arrowsmith C."/>
            <person name="Chillingworth T."/>
            <person name="Churcher C."/>
            <person name="Clarke K."/>
            <person name="Cronin A."/>
            <person name="Davis P."/>
            <person name="Goodhead I."/>
            <person name="Holroyd N."/>
            <person name="Jagels K."/>
            <person name="Lord A."/>
            <person name="Moule S."/>
            <person name="Mungall K."/>
            <person name="Norbertczak H."/>
            <person name="Quail M.A."/>
            <person name="Rabbinowitsch E."/>
            <person name="Walker D."/>
            <person name="White B."/>
            <person name="Whitehead S."/>
            <person name="Small P.L."/>
            <person name="Brosch R."/>
            <person name="Ramakrishnan L."/>
            <person name="Fischbach M.A."/>
            <person name="Parkhill J."/>
            <person name="Cole S.T."/>
        </authorList>
    </citation>
    <scope>NUCLEOTIDE SEQUENCE [LARGE SCALE GENOMIC DNA]</scope>
    <source>
        <strain evidence="4">ATCC BAA-535 / M</strain>
    </source>
</reference>
<sequence>MTVYVDDMRMLATVGRFYARWSHLTADTEEELHEFAARLGLPRRTAQFPGTWKSHYDVTDFTRDRAMELGAVAIGYKSTEAVALLRRKRALQPPSIQLGLPLDISPQRPDPQPGTAGM</sequence>
<dbReference type="OrthoDB" id="9808993at2"/>
<dbReference type="AlphaFoldDB" id="B2HI73"/>
<name>B2HI73_MYCMM</name>
<dbReference type="Proteomes" id="UP000001190">
    <property type="component" value="Chromosome"/>
</dbReference>
<evidence type="ECO:0000259" key="2">
    <source>
        <dbReference type="Pfam" id="PF13223"/>
    </source>
</evidence>
<dbReference type="InterPro" id="IPR025109">
    <property type="entry name" value="DUF4031"/>
</dbReference>
<accession>B2HI73</accession>
<proteinExistence type="predicted"/>
<dbReference type="eggNOG" id="ENOG5032ZJ0">
    <property type="taxonomic scope" value="Bacteria"/>
</dbReference>
<keyword evidence="4" id="KW-1185">Reference proteome</keyword>
<dbReference type="STRING" id="216594.MMAR_0028"/>
<evidence type="ECO:0000256" key="1">
    <source>
        <dbReference type="SAM" id="MobiDB-lite"/>
    </source>
</evidence>
<gene>
    <name evidence="3" type="ordered locus">MMAR_0028</name>
</gene>
<dbReference type="Pfam" id="PF13223">
    <property type="entry name" value="DUF4031"/>
    <property type="match status" value="1"/>
</dbReference>
<dbReference type="EMBL" id="CP000854">
    <property type="protein sequence ID" value="ACC38499.1"/>
    <property type="molecule type" value="Genomic_DNA"/>
</dbReference>
<organism evidence="3 4">
    <name type="scientific">Mycobacterium marinum (strain ATCC BAA-535 / M)</name>
    <dbReference type="NCBI Taxonomy" id="216594"/>
    <lineage>
        <taxon>Bacteria</taxon>
        <taxon>Bacillati</taxon>
        <taxon>Actinomycetota</taxon>
        <taxon>Actinomycetes</taxon>
        <taxon>Mycobacteriales</taxon>
        <taxon>Mycobacteriaceae</taxon>
        <taxon>Mycobacterium</taxon>
        <taxon>Mycobacterium ulcerans group</taxon>
    </lineage>
</organism>
<dbReference type="HOGENOM" id="CLU_165258_0_1_11"/>
<evidence type="ECO:0000313" key="3">
    <source>
        <dbReference type="EMBL" id="ACC38499.1"/>
    </source>
</evidence>
<dbReference type="RefSeq" id="WP_012392035.1">
    <property type="nucleotide sequence ID" value="NC_010612.1"/>
</dbReference>
<protein>
    <recommendedName>
        <fullName evidence="2">DUF4031 domain-containing protein</fullName>
    </recommendedName>
</protein>
<evidence type="ECO:0000313" key="4">
    <source>
        <dbReference type="Proteomes" id="UP000001190"/>
    </source>
</evidence>